<evidence type="ECO:0000256" key="3">
    <source>
        <dbReference type="ARBA" id="ARBA00022801"/>
    </source>
</evidence>
<comment type="caution">
    <text evidence="6">The sequence shown here is derived from an EMBL/GenBank/DDBJ whole genome shotgun (WGS) entry which is preliminary data.</text>
</comment>
<evidence type="ECO:0000256" key="1">
    <source>
        <dbReference type="ARBA" id="ARBA00001947"/>
    </source>
</evidence>
<reference evidence="6" key="1">
    <citation type="submission" date="2022-08" db="EMBL/GenBank/DDBJ databases">
        <title>Novel sulfate-reducing endosymbionts in the free-living metamonad Anaeramoeba.</title>
        <authorList>
            <person name="Jerlstrom-Hultqvist J."/>
            <person name="Cepicka I."/>
            <person name="Gallot-Lavallee L."/>
            <person name="Salas-Leiva D."/>
            <person name="Curtis B.A."/>
            <person name="Zahonova K."/>
            <person name="Pipaliya S."/>
            <person name="Dacks J."/>
            <person name="Roger A.J."/>
        </authorList>
    </citation>
    <scope>NUCLEOTIDE SEQUENCE</scope>
    <source>
        <strain evidence="6">Schooner1</strain>
    </source>
</reference>
<organism evidence="6 7">
    <name type="scientific">Anaeramoeba flamelloides</name>
    <dbReference type="NCBI Taxonomy" id="1746091"/>
    <lineage>
        <taxon>Eukaryota</taxon>
        <taxon>Metamonada</taxon>
        <taxon>Anaeramoebidae</taxon>
        <taxon>Anaeramoeba</taxon>
    </lineage>
</organism>
<dbReference type="Proteomes" id="UP001150062">
    <property type="component" value="Unassembled WGS sequence"/>
</dbReference>
<accession>A0ABQ8XGP8</accession>
<dbReference type="InterPro" id="IPR011059">
    <property type="entry name" value="Metal-dep_hydrolase_composite"/>
</dbReference>
<evidence type="ECO:0000256" key="4">
    <source>
        <dbReference type="ARBA" id="ARBA00022833"/>
    </source>
</evidence>
<dbReference type="Pfam" id="PF01979">
    <property type="entry name" value="Amidohydro_1"/>
    <property type="match status" value="1"/>
</dbReference>
<dbReference type="SUPFAM" id="SSF51556">
    <property type="entry name" value="Metallo-dependent hydrolases"/>
    <property type="match status" value="1"/>
</dbReference>
<gene>
    <name evidence="6" type="ORF">M0813_06174</name>
</gene>
<keyword evidence="3" id="KW-0378">Hydrolase</keyword>
<dbReference type="PANTHER" id="PTHR11271:SF6">
    <property type="entry name" value="GUANINE DEAMINASE"/>
    <property type="match status" value="1"/>
</dbReference>
<evidence type="ECO:0000256" key="2">
    <source>
        <dbReference type="ARBA" id="ARBA00022723"/>
    </source>
</evidence>
<dbReference type="InterPro" id="IPR006680">
    <property type="entry name" value="Amidohydro-rel"/>
</dbReference>
<evidence type="ECO:0000313" key="7">
    <source>
        <dbReference type="Proteomes" id="UP001150062"/>
    </source>
</evidence>
<dbReference type="Gene3D" id="3.20.20.140">
    <property type="entry name" value="Metal-dependent hydrolases"/>
    <property type="match status" value="2"/>
</dbReference>
<comment type="cofactor">
    <cofactor evidence="1">
        <name>Zn(2+)</name>
        <dbReference type="ChEBI" id="CHEBI:29105"/>
    </cofactor>
</comment>
<keyword evidence="7" id="KW-1185">Reference proteome</keyword>
<dbReference type="PANTHER" id="PTHR11271">
    <property type="entry name" value="GUANINE DEAMINASE"/>
    <property type="match status" value="1"/>
</dbReference>
<evidence type="ECO:0000313" key="6">
    <source>
        <dbReference type="EMBL" id="KAJ6231227.1"/>
    </source>
</evidence>
<feature type="domain" description="Amidohydrolase-related" evidence="5">
    <location>
        <begin position="91"/>
        <end position="177"/>
    </location>
</feature>
<proteinExistence type="predicted"/>
<dbReference type="InterPro" id="IPR051607">
    <property type="entry name" value="Metallo-dep_hydrolases"/>
</dbReference>
<dbReference type="Gene3D" id="2.30.40.10">
    <property type="entry name" value="Urease, subunit C, domain 1"/>
    <property type="match status" value="1"/>
</dbReference>
<name>A0ABQ8XGP8_9EUKA</name>
<dbReference type="EMBL" id="JAOAOG010000302">
    <property type="protein sequence ID" value="KAJ6231227.1"/>
    <property type="molecule type" value="Genomic_DNA"/>
</dbReference>
<keyword evidence="2" id="KW-0479">Metal-binding</keyword>
<protein>
    <submittedName>
        <fullName evidence="6">Guanine deaminase</fullName>
    </submittedName>
</protein>
<evidence type="ECO:0000259" key="5">
    <source>
        <dbReference type="Pfam" id="PF01979"/>
    </source>
</evidence>
<sequence length="200" mass="22585">MNRNSPHDYTESTEESLLATEDFIKYVKELNNVTNDPATTPKFVPKCDPELLMGLSYLAVKHKFAILLHVAEHVDGVLWGKELEPGCVFNTFSGLGSDISGDYSPSLLQAQRDSILCSKPLAFETQNNEKQTNSQQAFYLATLGGVQALGLEHKIGNFEIGKEFDSILINPNQQIEKSSFDVFYPRFNRRYLSKMVLSWR</sequence>
<keyword evidence="4" id="KW-0862">Zinc</keyword>
<dbReference type="InterPro" id="IPR032466">
    <property type="entry name" value="Metal_Hydrolase"/>
</dbReference>